<proteinExistence type="predicted"/>
<name>A0ABS3WGA9_9BACL</name>
<comment type="caution">
    <text evidence="1">The sequence shown here is derived from an EMBL/GenBank/DDBJ whole genome shotgun (WGS) entry which is preliminary data.</text>
</comment>
<evidence type="ECO:0000313" key="2">
    <source>
        <dbReference type="Proteomes" id="UP000670947"/>
    </source>
</evidence>
<sequence length="419" mass="46919">MAFIDNFKGLFTKIKEATRAKMLNGYIPIFTQFGQDIYLSDVVQNCIAAIATEISKLQPRHIRTDDAGMQSTPTGPLNRLFKFAPNPLMTTREFLEKVVWLLYLNENAFVFPVYDVARDPTGNEKRIYRALYPLNPTLVEFLNDELGNLLIRFTFSSGTDFMLLYSDVIHIRRRFGPNDMMGGGVNGGPDHAPLLKVLQINDTLLQGLEKGVKTSMSVRGILKINTMMDTDGQKTERARLEKAIQDGDSGIISMDMKGDYTPLNIDPKLIDKSTLDFLDSKILRWYGVSLPIISGDYTDDQYQAFYEKTLEPIVLGLGQAFSKTIFTTRELDVGNEVVFYGKDMMYLSTNAKLNLLKTAGEQGLLTDNQKLAIIGYPPIEGGDRRTQSLNYVDTRLINAYQMAGKNTTAKGGDEDAGKT</sequence>
<dbReference type="Proteomes" id="UP000670947">
    <property type="component" value="Unassembled WGS sequence"/>
</dbReference>
<evidence type="ECO:0000313" key="1">
    <source>
        <dbReference type="EMBL" id="MBO7747362.1"/>
    </source>
</evidence>
<dbReference type="RefSeq" id="WP_208850066.1">
    <property type="nucleotide sequence ID" value="NZ_JAGGDJ010000032.1"/>
</dbReference>
<keyword evidence="2" id="KW-1185">Reference proteome</keyword>
<dbReference type="EMBL" id="JAGGDJ010000032">
    <property type="protein sequence ID" value="MBO7747362.1"/>
    <property type="molecule type" value="Genomic_DNA"/>
</dbReference>
<protein>
    <submittedName>
        <fullName evidence="1">Phage portal protein</fullName>
    </submittedName>
</protein>
<reference evidence="1 2" key="1">
    <citation type="submission" date="2021-03" db="EMBL/GenBank/DDBJ databases">
        <title>Paenibacillus artemisicola MWE-103 whole genome sequence.</title>
        <authorList>
            <person name="Ham Y.J."/>
        </authorList>
    </citation>
    <scope>NUCLEOTIDE SEQUENCE [LARGE SCALE GENOMIC DNA]</scope>
    <source>
        <strain evidence="1 2">MWE-103</strain>
    </source>
</reference>
<accession>A0ABS3WGA9</accession>
<dbReference type="Pfam" id="PF04860">
    <property type="entry name" value="Phage_portal"/>
    <property type="match status" value="1"/>
</dbReference>
<dbReference type="InterPro" id="IPR006944">
    <property type="entry name" value="Phage/GTA_portal"/>
</dbReference>
<gene>
    <name evidence="1" type="ORF">I8J29_24560</name>
</gene>
<organism evidence="1 2">
    <name type="scientific">Paenibacillus artemisiicola</name>
    <dbReference type="NCBI Taxonomy" id="1172618"/>
    <lineage>
        <taxon>Bacteria</taxon>
        <taxon>Bacillati</taxon>
        <taxon>Bacillota</taxon>
        <taxon>Bacilli</taxon>
        <taxon>Bacillales</taxon>
        <taxon>Paenibacillaceae</taxon>
        <taxon>Paenibacillus</taxon>
    </lineage>
</organism>